<dbReference type="InterPro" id="IPR010432">
    <property type="entry name" value="RDD"/>
</dbReference>
<evidence type="ECO:0000259" key="7">
    <source>
        <dbReference type="Pfam" id="PF06271"/>
    </source>
</evidence>
<keyword evidence="6" id="KW-0175">Coiled coil</keyword>
<name>A0AA35RJW7_GEOBA</name>
<sequence>MWAFGLLFIDGFRKGQGIGKKLLSLQVLRLKDGKPCTFKDAFIRRFAGVFQPLDFFWTLGRKRQRIGDKLAETVVVKYEPELEQAEVETEDPEKVLEGVIAAMKNKLVEARGKVNASIGVEKQFQDAYESAVSQAERWQERALISLKAEREDLAREDIEKRNEYRRLADKHKMQWEEQKQIVQELSNLLEHFQQKMMEAEGEKAAVVAKHRNVDAEAHLREMLTEIQDSKALETLVQMDQDAIEAATLAKAAAEVDVAYQDAKLEREFSSYAEEALLDKDLAELKAKLQ</sequence>
<evidence type="ECO:0000256" key="1">
    <source>
        <dbReference type="ARBA" id="ARBA00004141"/>
    </source>
</evidence>
<dbReference type="Proteomes" id="UP001174909">
    <property type="component" value="Unassembled WGS sequence"/>
</dbReference>
<reference evidence="8" key="1">
    <citation type="submission" date="2023-03" db="EMBL/GenBank/DDBJ databases">
        <authorList>
            <person name="Steffen K."/>
            <person name="Cardenas P."/>
        </authorList>
    </citation>
    <scope>NUCLEOTIDE SEQUENCE</scope>
</reference>
<comment type="similarity">
    <text evidence="5">Belongs to the PspA/Vipp/IM30 family.</text>
</comment>
<dbReference type="GO" id="GO:0016020">
    <property type="term" value="C:membrane"/>
    <property type="evidence" value="ECO:0007669"/>
    <property type="project" value="UniProtKB-SubCell"/>
</dbReference>
<dbReference type="InterPro" id="IPR007157">
    <property type="entry name" value="PspA_VIPP1"/>
</dbReference>
<comment type="caution">
    <text evidence="8">The sequence shown here is derived from an EMBL/GenBank/DDBJ whole genome shotgun (WGS) entry which is preliminary data.</text>
</comment>
<evidence type="ECO:0000313" key="9">
    <source>
        <dbReference type="Proteomes" id="UP001174909"/>
    </source>
</evidence>
<keyword evidence="3" id="KW-1133">Transmembrane helix</keyword>
<accession>A0AA35RJW7</accession>
<dbReference type="EMBL" id="CASHTH010001138">
    <property type="protein sequence ID" value="CAI8011956.1"/>
    <property type="molecule type" value="Genomic_DNA"/>
</dbReference>
<evidence type="ECO:0000256" key="4">
    <source>
        <dbReference type="ARBA" id="ARBA00023136"/>
    </source>
</evidence>
<keyword evidence="2" id="KW-0812">Transmembrane</keyword>
<dbReference type="Pfam" id="PF04012">
    <property type="entry name" value="PspA_IM30"/>
    <property type="match status" value="1"/>
</dbReference>
<keyword evidence="9" id="KW-1185">Reference proteome</keyword>
<evidence type="ECO:0000313" key="8">
    <source>
        <dbReference type="EMBL" id="CAI8011956.1"/>
    </source>
</evidence>
<dbReference type="AlphaFoldDB" id="A0AA35RJW7"/>
<feature type="coiled-coil region" evidence="6">
    <location>
        <begin position="182"/>
        <end position="209"/>
    </location>
</feature>
<dbReference type="PANTHER" id="PTHR31088:SF6">
    <property type="entry name" value="PHAGE SHOCK PROTEIN A"/>
    <property type="match status" value="1"/>
</dbReference>
<organism evidence="8 9">
    <name type="scientific">Geodia barretti</name>
    <name type="common">Barrett's horny sponge</name>
    <dbReference type="NCBI Taxonomy" id="519541"/>
    <lineage>
        <taxon>Eukaryota</taxon>
        <taxon>Metazoa</taxon>
        <taxon>Porifera</taxon>
        <taxon>Demospongiae</taxon>
        <taxon>Heteroscleromorpha</taxon>
        <taxon>Tetractinellida</taxon>
        <taxon>Astrophorina</taxon>
        <taxon>Geodiidae</taxon>
        <taxon>Geodia</taxon>
    </lineage>
</organism>
<evidence type="ECO:0000256" key="5">
    <source>
        <dbReference type="ARBA" id="ARBA00043985"/>
    </source>
</evidence>
<dbReference type="Pfam" id="PF06271">
    <property type="entry name" value="RDD"/>
    <property type="match status" value="1"/>
</dbReference>
<feature type="domain" description="RDD" evidence="7">
    <location>
        <begin position="13"/>
        <end position="71"/>
    </location>
</feature>
<proteinExistence type="inferred from homology"/>
<comment type="subcellular location">
    <subcellularLocation>
        <location evidence="1">Membrane</location>
        <topology evidence="1">Multi-pass membrane protein</topology>
    </subcellularLocation>
</comment>
<keyword evidence="4" id="KW-0472">Membrane</keyword>
<evidence type="ECO:0000256" key="6">
    <source>
        <dbReference type="SAM" id="Coils"/>
    </source>
</evidence>
<evidence type="ECO:0000256" key="2">
    <source>
        <dbReference type="ARBA" id="ARBA00022692"/>
    </source>
</evidence>
<dbReference type="PANTHER" id="PTHR31088">
    <property type="entry name" value="MEMBRANE-ASSOCIATED PROTEIN VIPP1, CHLOROPLASTIC"/>
    <property type="match status" value="1"/>
</dbReference>
<evidence type="ECO:0000256" key="3">
    <source>
        <dbReference type="ARBA" id="ARBA00022989"/>
    </source>
</evidence>
<protein>
    <submittedName>
        <fullName evidence="8">Membrane-associated protein VIPP1, chloroplastic</fullName>
    </submittedName>
</protein>
<gene>
    <name evidence="8" type="ORF">GBAR_LOCUS7675</name>
</gene>